<dbReference type="Proteomes" id="UP000693970">
    <property type="component" value="Unassembled WGS sequence"/>
</dbReference>
<evidence type="ECO:0000259" key="6">
    <source>
        <dbReference type="Pfam" id="PF01035"/>
    </source>
</evidence>
<dbReference type="GO" id="GO:0032259">
    <property type="term" value="P:methylation"/>
    <property type="evidence" value="ECO:0007669"/>
    <property type="project" value="UniProtKB-KW"/>
</dbReference>
<dbReference type="PANTHER" id="PTHR10815">
    <property type="entry name" value="METHYLATED-DNA--PROTEIN-CYSTEINE METHYLTRANSFERASE"/>
    <property type="match status" value="1"/>
</dbReference>
<evidence type="ECO:0000256" key="3">
    <source>
        <dbReference type="ARBA" id="ARBA00015377"/>
    </source>
</evidence>
<evidence type="ECO:0000313" key="7">
    <source>
        <dbReference type="EMBL" id="KAG7355184.1"/>
    </source>
</evidence>
<keyword evidence="7" id="KW-0489">Methyltransferase</keyword>
<evidence type="ECO:0000313" key="8">
    <source>
        <dbReference type="Proteomes" id="UP000693970"/>
    </source>
</evidence>
<evidence type="ECO:0000256" key="1">
    <source>
        <dbReference type="ARBA" id="ARBA00008711"/>
    </source>
</evidence>
<feature type="domain" description="Methylated-DNA-[protein]-cysteine S-methyltransferase DNA binding" evidence="6">
    <location>
        <begin position="16"/>
        <end position="101"/>
    </location>
</feature>
<dbReference type="OrthoDB" id="1907495at2759"/>
<reference evidence="7" key="1">
    <citation type="journal article" date="2021" name="Sci. Rep.">
        <title>Diploid genomic architecture of Nitzschia inconspicua, an elite biomass production diatom.</title>
        <authorList>
            <person name="Oliver A."/>
            <person name="Podell S."/>
            <person name="Pinowska A."/>
            <person name="Traller J.C."/>
            <person name="Smith S.R."/>
            <person name="McClure R."/>
            <person name="Beliaev A."/>
            <person name="Bohutskyi P."/>
            <person name="Hill E.A."/>
            <person name="Rabines A."/>
            <person name="Zheng H."/>
            <person name="Allen L.Z."/>
            <person name="Kuo A."/>
            <person name="Grigoriev I.V."/>
            <person name="Allen A.E."/>
            <person name="Hazlebeck D."/>
            <person name="Allen E.E."/>
        </authorList>
    </citation>
    <scope>NUCLEOTIDE SEQUENCE</scope>
    <source>
        <strain evidence="7">Hildebrandi</strain>
    </source>
</reference>
<dbReference type="GO" id="GO:0006281">
    <property type="term" value="P:DNA repair"/>
    <property type="evidence" value="ECO:0007669"/>
    <property type="project" value="InterPro"/>
</dbReference>
<comment type="caution">
    <text evidence="7">The sequence shown here is derived from an EMBL/GenBank/DDBJ whole genome shotgun (WGS) entry which is preliminary data.</text>
</comment>
<evidence type="ECO:0000256" key="5">
    <source>
        <dbReference type="ARBA" id="ARBA00031621"/>
    </source>
</evidence>
<gene>
    <name evidence="7" type="ORF">IV203_004540</name>
</gene>
<dbReference type="InterPro" id="IPR001497">
    <property type="entry name" value="MethylDNA_cys_MeTrfase_AS"/>
</dbReference>
<dbReference type="EMBL" id="JAGRRH010000016">
    <property type="protein sequence ID" value="KAG7355184.1"/>
    <property type="molecule type" value="Genomic_DNA"/>
</dbReference>
<dbReference type="PANTHER" id="PTHR10815:SF13">
    <property type="entry name" value="METHYLATED-DNA--PROTEIN-CYSTEINE METHYLTRANSFERASE"/>
    <property type="match status" value="1"/>
</dbReference>
<dbReference type="InterPro" id="IPR014048">
    <property type="entry name" value="MethylDNA_cys_MeTrfase_DNA-bd"/>
</dbReference>
<organism evidence="7 8">
    <name type="scientific">Nitzschia inconspicua</name>
    <dbReference type="NCBI Taxonomy" id="303405"/>
    <lineage>
        <taxon>Eukaryota</taxon>
        <taxon>Sar</taxon>
        <taxon>Stramenopiles</taxon>
        <taxon>Ochrophyta</taxon>
        <taxon>Bacillariophyta</taxon>
        <taxon>Bacillariophyceae</taxon>
        <taxon>Bacillariophycidae</taxon>
        <taxon>Bacillariales</taxon>
        <taxon>Bacillariaceae</taxon>
        <taxon>Nitzschia</taxon>
    </lineage>
</organism>
<dbReference type="EC" id="2.1.1.63" evidence="2"/>
<sequence length="131" mass="14109">MKNLALTAVQKETLSPFQIKVYEACMQIPNGKVATYKGIADAIHCRSSQAVGQALKRNPYNGANPSVPCHRVIKSDLSVGGFAGSYDNLNKKKLILEEEGVVFVVDVKGSMHCNIIGFVAILASHLPTAPR</sequence>
<dbReference type="NCBIfam" id="TIGR00589">
    <property type="entry name" value="ogt"/>
    <property type="match status" value="1"/>
</dbReference>
<proteinExistence type="inferred from homology"/>
<keyword evidence="8" id="KW-1185">Reference proteome</keyword>
<dbReference type="AlphaFoldDB" id="A0A9K3PRZ0"/>
<reference evidence="7" key="2">
    <citation type="submission" date="2021-04" db="EMBL/GenBank/DDBJ databases">
        <authorList>
            <person name="Podell S."/>
        </authorList>
    </citation>
    <scope>NUCLEOTIDE SEQUENCE</scope>
    <source>
        <strain evidence="7">Hildebrandi</strain>
    </source>
</reference>
<dbReference type="Pfam" id="PF01035">
    <property type="entry name" value="DNA_binding_1"/>
    <property type="match status" value="1"/>
</dbReference>
<accession>A0A9K3PRZ0</accession>
<evidence type="ECO:0000256" key="2">
    <source>
        <dbReference type="ARBA" id="ARBA00011918"/>
    </source>
</evidence>
<evidence type="ECO:0000256" key="4">
    <source>
        <dbReference type="ARBA" id="ARBA00030795"/>
    </source>
</evidence>
<dbReference type="PROSITE" id="PS00374">
    <property type="entry name" value="MGMT"/>
    <property type="match status" value="1"/>
</dbReference>
<name>A0A9K3PRZ0_9STRA</name>
<comment type="similarity">
    <text evidence="1">Belongs to the MGMT family.</text>
</comment>
<protein>
    <recommendedName>
        <fullName evidence="3">Methylated-DNA--protein-cysteine methyltransferase</fullName>
        <ecNumber evidence="2">2.1.1.63</ecNumber>
    </recommendedName>
    <alternativeName>
        <fullName evidence="4">6-O-methylguanine-DNA methyltransferase</fullName>
    </alternativeName>
    <alternativeName>
        <fullName evidence="5">O-6-methylguanine-DNA-alkyltransferase</fullName>
    </alternativeName>
</protein>
<dbReference type="CDD" id="cd06445">
    <property type="entry name" value="ATase"/>
    <property type="match status" value="1"/>
</dbReference>
<dbReference type="GO" id="GO:0003908">
    <property type="term" value="F:methylated-DNA-[protein]-cysteine S-methyltransferase activity"/>
    <property type="evidence" value="ECO:0007669"/>
    <property type="project" value="UniProtKB-EC"/>
</dbReference>
<keyword evidence="7" id="KW-0808">Transferase</keyword>